<keyword evidence="3" id="KW-1185">Reference proteome</keyword>
<dbReference type="RefSeq" id="WP_203766089.1">
    <property type="nucleotide sequence ID" value="NZ_BOMQ01000017.1"/>
</dbReference>
<dbReference type="CDD" id="cd00761">
    <property type="entry name" value="Glyco_tranf_GTA_type"/>
    <property type="match status" value="1"/>
</dbReference>
<gene>
    <name evidence="2" type="ORF">Ani05nite_13630</name>
</gene>
<reference evidence="2" key="1">
    <citation type="submission" date="2021-01" db="EMBL/GenBank/DDBJ databases">
        <title>Whole genome shotgun sequence of Actinoplanes nipponensis NBRC 14063.</title>
        <authorList>
            <person name="Komaki H."/>
            <person name="Tamura T."/>
        </authorList>
    </citation>
    <scope>NUCLEOTIDE SEQUENCE</scope>
    <source>
        <strain evidence="2">NBRC 14063</strain>
    </source>
</reference>
<dbReference type="InterPro" id="IPR029044">
    <property type="entry name" value="Nucleotide-diphossugar_trans"/>
</dbReference>
<proteinExistence type="predicted"/>
<sequence length="318" mass="34890">MPDTTVPDTAGGDTVPQTYPEISVVVATRDRPGLLERAVASILGQDYPGRIECIVVYDHVDVRELDVPAGPDRSLKLIANTHRQGLPGGRNSGVEAATGELLAFCDDDDIWLPTKLSRQAERLADPAIGAVSCGLRLRGPGIDKERVLDRDLVVLDELLADRVMEVHSSTMLVRRSTWAAAGEVDEDIPGGYSEDYEWLLRVSAHTPIAVVREALVVVDWHGGSFYFGRWATIVEAQRYLIDKHPELARSRAGMARLRGQIAFALASGHRRTEAVKELAAVVRLNPREKRVLVTVPVILGLMTGERVLRMAQKRGKGI</sequence>
<dbReference type="PANTHER" id="PTHR43685:SF2">
    <property type="entry name" value="GLYCOSYLTRANSFERASE 2-LIKE DOMAIN-CONTAINING PROTEIN"/>
    <property type="match status" value="1"/>
</dbReference>
<dbReference type="Gene3D" id="3.90.550.10">
    <property type="entry name" value="Spore Coat Polysaccharide Biosynthesis Protein SpsA, Chain A"/>
    <property type="match status" value="1"/>
</dbReference>
<organism evidence="2 3">
    <name type="scientific">Actinoplanes nipponensis</name>
    <dbReference type="NCBI Taxonomy" id="135950"/>
    <lineage>
        <taxon>Bacteria</taxon>
        <taxon>Bacillati</taxon>
        <taxon>Actinomycetota</taxon>
        <taxon>Actinomycetes</taxon>
        <taxon>Micromonosporales</taxon>
        <taxon>Micromonosporaceae</taxon>
        <taxon>Actinoplanes</taxon>
    </lineage>
</organism>
<dbReference type="EMBL" id="BOMQ01000017">
    <property type="protein sequence ID" value="GIE47829.1"/>
    <property type="molecule type" value="Genomic_DNA"/>
</dbReference>
<evidence type="ECO:0000313" key="3">
    <source>
        <dbReference type="Proteomes" id="UP000647172"/>
    </source>
</evidence>
<protein>
    <recommendedName>
        <fullName evidence="1">Glycosyltransferase 2-like domain-containing protein</fullName>
    </recommendedName>
</protein>
<feature type="domain" description="Glycosyltransferase 2-like" evidence="1">
    <location>
        <begin position="23"/>
        <end position="144"/>
    </location>
</feature>
<dbReference type="AlphaFoldDB" id="A0A919JJB0"/>
<dbReference type="InterPro" id="IPR001173">
    <property type="entry name" value="Glyco_trans_2-like"/>
</dbReference>
<accession>A0A919JJB0</accession>
<evidence type="ECO:0000259" key="1">
    <source>
        <dbReference type="Pfam" id="PF00535"/>
    </source>
</evidence>
<name>A0A919JJB0_9ACTN</name>
<dbReference type="InterPro" id="IPR050834">
    <property type="entry name" value="Glycosyltransf_2"/>
</dbReference>
<evidence type="ECO:0000313" key="2">
    <source>
        <dbReference type="EMBL" id="GIE47829.1"/>
    </source>
</evidence>
<comment type="caution">
    <text evidence="2">The sequence shown here is derived from an EMBL/GenBank/DDBJ whole genome shotgun (WGS) entry which is preliminary data.</text>
</comment>
<dbReference type="Pfam" id="PF00535">
    <property type="entry name" value="Glycos_transf_2"/>
    <property type="match status" value="1"/>
</dbReference>
<dbReference type="SUPFAM" id="SSF53448">
    <property type="entry name" value="Nucleotide-diphospho-sugar transferases"/>
    <property type="match status" value="1"/>
</dbReference>
<dbReference type="PANTHER" id="PTHR43685">
    <property type="entry name" value="GLYCOSYLTRANSFERASE"/>
    <property type="match status" value="1"/>
</dbReference>
<dbReference type="Proteomes" id="UP000647172">
    <property type="component" value="Unassembled WGS sequence"/>
</dbReference>